<dbReference type="STRING" id="504800.SAMN04488085_11634"/>
<dbReference type="Pfam" id="PF07987">
    <property type="entry name" value="DUF1775"/>
    <property type="match status" value="1"/>
</dbReference>
<reference evidence="6" key="1">
    <citation type="submission" date="2016-10" db="EMBL/GenBank/DDBJ databases">
        <authorList>
            <person name="Varghese N."/>
            <person name="Submissions S."/>
        </authorList>
    </citation>
    <scope>NUCLEOTIDE SEQUENCE [LARGE SCALE GENOMIC DNA]</scope>
    <source>
        <strain evidence="6">DSM 45317</strain>
    </source>
</reference>
<dbReference type="AlphaFoldDB" id="A0A1I4K0I4"/>
<feature type="compositionally biased region" description="Low complexity" evidence="1">
    <location>
        <begin position="198"/>
        <end position="215"/>
    </location>
</feature>
<evidence type="ECO:0000313" key="6">
    <source>
        <dbReference type="Proteomes" id="UP000199152"/>
    </source>
</evidence>
<evidence type="ECO:0000259" key="4">
    <source>
        <dbReference type="Pfam" id="PF07987"/>
    </source>
</evidence>
<evidence type="ECO:0000313" key="5">
    <source>
        <dbReference type="EMBL" id="SFL71876.1"/>
    </source>
</evidence>
<keyword evidence="3" id="KW-0732">Signal</keyword>
<sequence length="256" mass="25481">MSTSLPRPLARLAVVLLAVLTALAAAVAGAGAAAAHVGVSSSDAAPGGFGKLTFRVPNESDTASTVALRISIPAEAALASLRVQPVPGWTATLTTSELSTPLENHGQQVTSYVSVVEFRAADGGGIAPGQFQEFALSGGPFPETGELVFPTVQSYSDGTESAWIEPAVEGQPEPDRPAPVLTLAGGSDAVSGSHGDDTATPEPAAADTPVEEAATSESASGDSTGTVALVLSVVAVLLGLGGVVLGWRAGRRTVSS</sequence>
<dbReference type="EMBL" id="FOSW01000016">
    <property type="protein sequence ID" value="SFL71876.1"/>
    <property type="molecule type" value="Genomic_DNA"/>
</dbReference>
<dbReference type="RefSeq" id="WP_091328946.1">
    <property type="nucleotide sequence ID" value="NZ_FOSW01000016.1"/>
</dbReference>
<keyword evidence="6" id="KW-1185">Reference proteome</keyword>
<dbReference type="Gene3D" id="2.60.40.2230">
    <property type="entry name" value="Uncharacterised protein YcnI-like PF07987, DUF1775"/>
    <property type="match status" value="1"/>
</dbReference>
<protein>
    <submittedName>
        <fullName evidence="5">Uncharacterized protein YcnI</fullName>
    </submittedName>
</protein>
<keyword evidence="2" id="KW-0812">Transmembrane</keyword>
<feature type="region of interest" description="Disordered" evidence="1">
    <location>
        <begin position="169"/>
        <end position="222"/>
    </location>
</feature>
<feature type="transmembrane region" description="Helical" evidence="2">
    <location>
        <begin position="227"/>
        <end position="247"/>
    </location>
</feature>
<dbReference type="InParanoid" id="A0A1I4K0I4"/>
<keyword evidence="2" id="KW-0472">Membrane</keyword>
<proteinExistence type="predicted"/>
<feature type="signal peptide" evidence="3">
    <location>
        <begin position="1"/>
        <end position="24"/>
    </location>
</feature>
<evidence type="ECO:0000256" key="3">
    <source>
        <dbReference type="SAM" id="SignalP"/>
    </source>
</evidence>
<name>A0A1I4K0I4_9ACTN</name>
<dbReference type="Proteomes" id="UP000199152">
    <property type="component" value="Unassembled WGS sequence"/>
</dbReference>
<organism evidence="5 6">
    <name type="scientific">Geodermatophilus ruber</name>
    <dbReference type="NCBI Taxonomy" id="504800"/>
    <lineage>
        <taxon>Bacteria</taxon>
        <taxon>Bacillati</taxon>
        <taxon>Actinomycetota</taxon>
        <taxon>Actinomycetes</taxon>
        <taxon>Geodermatophilales</taxon>
        <taxon>Geodermatophilaceae</taxon>
        <taxon>Geodermatophilus</taxon>
    </lineage>
</organism>
<feature type="chain" id="PRO_5038331565" evidence="3">
    <location>
        <begin position="25"/>
        <end position="256"/>
    </location>
</feature>
<accession>A0A1I4K0I4</accession>
<gene>
    <name evidence="5" type="ORF">SAMN04488085_11634</name>
</gene>
<evidence type="ECO:0000256" key="1">
    <source>
        <dbReference type="SAM" id="MobiDB-lite"/>
    </source>
</evidence>
<feature type="domain" description="YncI copper-binding" evidence="4">
    <location>
        <begin position="36"/>
        <end position="183"/>
    </location>
</feature>
<evidence type="ECO:0000256" key="2">
    <source>
        <dbReference type="SAM" id="Phobius"/>
    </source>
</evidence>
<dbReference type="OrthoDB" id="9810871at2"/>
<dbReference type="InterPro" id="IPR038507">
    <property type="entry name" value="YcnI-like_sf"/>
</dbReference>
<keyword evidence="2" id="KW-1133">Transmembrane helix</keyword>
<dbReference type="CDD" id="cd08545">
    <property type="entry name" value="YcnI_like"/>
    <property type="match status" value="1"/>
</dbReference>
<dbReference type="InterPro" id="IPR012533">
    <property type="entry name" value="YcnI-copper_dom"/>
</dbReference>